<dbReference type="InterPro" id="IPR058852">
    <property type="entry name" value="HTH_77"/>
</dbReference>
<dbReference type="SUPFAM" id="SSF48452">
    <property type="entry name" value="TPR-like"/>
    <property type="match status" value="2"/>
</dbReference>
<feature type="DNA-binding region" description="OmpR/PhoB-type" evidence="4">
    <location>
        <begin position="1"/>
        <end position="95"/>
    </location>
</feature>
<dbReference type="SMART" id="SM00862">
    <property type="entry name" value="Trans_reg_C"/>
    <property type="match status" value="1"/>
</dbReference>
<dbReference type="Gene3D" id="3.40.50.300">
    <property type="entry name" value="P-loop containing nucleotide triphosphate hydrolases"/>
    <property type="match status" value="1"/>
</dbReference>
<gene>
    <name evidence="6" type="ORF">AB0C36_38845</name>
</gene>
<dbReference type="PROSITE" id="PS51755">
    <property type="entry name" value="OMPR_PHOB"/>
    <property type="match status" value="1"/>
</dbReference>
<dbReference type="Proteomes" id="UP001551482">
    <property type="component" value="Unassembled WGS sequence"/>
</dbReference>
<evidence type="ECO:0000313" key="7">
    <source>
        <dbReference type="Proteomes" id="UP001551482"/>
    </source>
</evidence>
<evidence type="ECO:0000256" key="4">
    <source>
        <dbReference type="PROSITE-ProRule" id="PRU01091"/>
    </source>
</evidence>
<feature type="domain" description="OmpR/PhoB-type" evidence="5">
    <location>
        <begin position="1"/>
        <end position="95"/>
    </location>
</feature>
<comment type="similarity">
    <text evidence="1">Belongs to the AfsR/DnrI/RedD regulatory family.</text>
</comment>
<dbReference type="SUPFAM" id="SSF52540">
    <property type="entry name" value="P-loop containing nucleoside triphosphate hydrolases"/>
    <property type="match status" value="1"/>
</dbReference>
<keyword evidence="3 4" id="KW-0238">DNA-binding</keyword>
<dbReference type="RefSeq" id="WP_358363549.1">
    <property type="nucleotide sequence ID" value="NZ_JBEZFP010000175.1"/>
</dbReference>
<dbReference type="PRINTS" id="PR00364">
    <property type="entry name" value="DISEASERSIST"/>
</dbReference>
<dbReference type="SUPFAM" id="SSF46894">
    <property type="entry name" value="C-terminal effector domain of the bipartite response regulators"/>
    <property type="match status" value="1"/>
</dbReference>
<protein>
    <submittedName>
        <fullName evidence="6">BTAD domain-containing putative transcriptional regulator</fullName>
    </submittedName>
</protein>
<dbReference type="InterPro" id="IPR011990">
    <property type="entry name" value="TPR-like_helical_dom_sf"/>
</dbReference>
<evidence type="ECO:0000259" key="5">
    <source>
        <dbReference type="PROSITE" id="PS51755"/>
    </source>
</evidence>
<accession>A0ABV3DUP2</accession>
<dbReference type="Pfam" id="PF13424">
    <property type="entry name" value="TPR_12"/>
    <property type="match status" value="1"/>
</dbReference>
<dbReference type="Gene3D" id="1.25.40.10">
    <property type="entry name" value="Tetratricopeptide repeat domain"/>
    <property type="match status" value="2"/>
</dbReference>
<evidence type="ECO:0000256" key="3">
    <source>
        <dbReference type="ARBA" id="ARBA00023125"/>
    </source>
</evidence>
<dbReference type="InterPro" id="IPR027417">
    <property type="entry name" value="P-loop_NTPase"/>
</dbReference>
<dbReference type="PANTHER" id="PTHR47691:SF3">
    <property type="entry name" value="HTH-TYPE TRANSCRIPTIONAL REGULATOR RV0890C-RELATED"/>
    <property type="match status" value="1"/>
</dbReference>
<dbReference type="InterPro" id="IPR005158">
    <property type="entry name" value="BTAD"/>
</dbReference>
<name>A0ABV3DUP2_9ACTN</name>
<organism evidence="6 7">
    <name type="scientific">Streptodolium elevatio</name>
    <dbReference type="NCBI Taxonomy" id="3157996"/>
    <lineage>
        <taxon>Bacteria</taxon>
        <taxon>Bacillati</taxon>
        <taxon>Actinomycetota</taxon>
        <taxon>Actinomycetes</taxon>
        <taxon>Kitasatosporales</taxon>
        <taxon>Streptomycetaceae</taxon>
        <taxon>Streptodolium</taxon>
    </lineage>
</organism>
<evidence type="ECO:0000256" key="2">
    <source>
        <dbReference type="ARBA" id="ARBA00023012"/>
    </source>
</evidence>
<evidence type="ECO:0000256" key="1">
    <source>
        <dbReference type="ARBA" id="ARBA00005820"/>
    </source>
</evidence>
<dbReference type="InterPro" id="IPR001867">
    <property type="entry name" value="OmpR/PhoB-type_DNA-bd"/>
</dbReference>
<dbReference type="CDD" id="cd15831">
    <property type="entry name" value="BTAD"/>
    <property type="match status" value="1"/>
</dbReference>
<keyword evidence="2" id="KW-0902">Two-component regulatory system</keyword>
<dbReference type="EMBL" id="JBEZFP010000175">
    <property type="protein sequence ID" value="MEU8139445.1"/>
    <property type="molecule type" value="Genomic_DNA"/>
</dbReference>
<dbReference type="SMART" id="SM01043">
    <property type="entry name" value="BTAD"/>
    <property type="match status" value="1"/>
</dbReference>
<keyword evidence="7" id="KW-1185">Reference proteome</keyword>
<dbReference type="Pfam" id="PF03704">
    <property type="entry name" value="BTAD"/>
    <property type="match status" value="1"/>
</dbReference>
<dbReference type="PANTHER" id="PTHR47691">
    <property type="entry name" value="REGULATOR-RELATED"/>
    <property type="match status" value="1"/>
</dbReference>
<dbReference type="Gene3D" id="1.10.10.10">
    <property type="entry name" value="Winged helix-like DNA-binding domain superfamily/Winged helix DNA-binding domain"/>
    <property type="match status" value="1"/>
</dbReference>
<reference evidence="6 7" key="1">
    <citation type="submission" date="2024-06" db="EMBL/GenBank/DDBJ databases">
        <title>The Natural Products Discovery Center: Release of the First 8490 Sequenced Strains for Exploring Actinobacteria Biosynthetic Diversity.</title>
        <authorList>
            <person name="Kalkreuter E."/>
            <person name="Kautsar S.A."/>
            <person name="Yang D."/>
            <person name="Bader C.D."/>
            <person name="Teijaro C.N."/>
            <person name="Fluegel L."/>
            <person name="Davis C.M."/>
            <person name="Simpson J.R."/>
            <person name="Lauterbach L."/>
            <person name="Steele A.D."/>
            <person name="Gui C."/>
            <person name="Meng S."/>
            <person name="Li G."/>
            <person name="Viehrig K."/>
            <person name="Ye F."/>
            <person name="Su P."/>
            <person name="Kiefer A.F."/>
            <person name="Nichols A."/>
            <person name="Cepeda A.J."/>
            <person name="Yan W."/>
            <person name="Fan B."/>
            <person name="Jiang Y."/>
            <person name="Adhikari A."/>
            <person name="Zheng C.-J."/>
            <person name="Schuster L."/>
            <person name="Cowan T.M."/>
            <person name="Smanski M.J."/>
            <person name="Chevrette M.G."/>
            <person name="De Carvalho L.P.S."/>
            <person name="Shen B."/>
        </authorList>
    </citation>
    <scope>NUCLEOTIDE SEQUENCE [LARGE SCALE GENOMIC DNA]</scope>
    <source>
        <strain evidence="6 7">NPDC048946</strain>
    </source>
</reference>
<dbReference type="Pfam" id="PF25872">
    <property type="entry name" value="HTH_77"/>
    <property type="match status" value="1"/>
</dbReference>
<dbReference type="Pfam" id="PF00486">
    <property type="entry name" value="Trans_reg_C"/>
    <property type="match status" value="1"/>
</dbReference>
<dbReference type="InterPro" id="IPR036388">
    <property type="entry name" value="WH-like_DNA-bd_sf"/>
</dbReference>
<sequence length="1056" mass="112565">MLFGILGPVEARHEDGTPVAVGGPRVRSLLALLLLDAGRIVPAQTLVDGLYGEAPPGDAANALQSQVSRLRRGLRDDSGTDKLVEFHAAGYRLSVDPEQVDAHRFERLVREGRRALATGGHADAHRLLDEALNLWRGPAFADVMDAPFAATQAAAWGELRLDALADRAEAALALGRHAQVVGELQRLVAENPLRERLVGQLMRALYGAGRQAEALAAYENTRTLLADELGADPSAELAAVHLDILRSAPSLTPAATPAVPAEGEHLGLPAQLTSFVGRDTELERVGALLGSARLVTLTGPGGAGKTRLSVEAGRRDSGDVCFIDLAAVRRDDELVAAMLTALGLREAGLLPASSPETGTARLVAGLAARKVLLILDNCEQIVAQVARLAHTLLSACPDVRILATSREALGITGETLCPVPRLAVPAEGTQLDEALAAPAVRLFADRASAVRPDFTIDADTLPTVLAVCAALDGLPLAIELAAARLRALPLDEVAARLGDRFRLLSRGNRTAAPRHQTLRAVVAWSWDLLDEAEQELARKLTVFRGGATIASAARVCGLAEEEAVELLADLADKSLIDGTDGRYRMFETIRLYGSERLDEAGEHDAVHRAHAEYCLELAERAMPFLRTGEQIGWLDRLSAEHTNLRAALRWTIDNDPPLGLRLNAALAWYWWLRGLRHEAGGLAGQLLAAVGDEPPPGMTEAYLLCLLGSLAETADHDDGTRARRIARAQPLLFSLTEPPRQPELFILIAVALGPEGSDQERTASHMGDDPWSQAVMCLGYGFTELYGGKIPEARAYFQNALESFRVLGDAWGMANALDQLAVFADWAGDIPGGLALMDEALAMMRELGITEDIDDLLVRRAEMVLRLGDHDAARDLYRHVMESAERTGRPTTLALGRSGLGDLARHAGDLAEAKRLQERALAECPADLFDSASAQAYILVSLAWTSATSGDAHKARGLAYAALDLTYSQGNLMLTAEAVEALAGAAVEDGDAAGAAWLLGLGVATRGSAVPGNLDVARVTKRARAKLGDAEFEEAYARGRAVERSAVGDALESVRT</sequence>
<dbReference type="InterPro" id="IPR016032">
    <property type="entry name" value="Sig_transdc_resp-reg_C-effctor"/>
</dbReference>
<proteinExistence type="inferred from homology"/>
<evidence type="ECO:0000313" key="6">
    <source>
        <dbReference type="EMBL" id="MEU8139445.1"/>
    </source>
</evidence>
<comment type="caution">
    <text evidence="6">The sequence shown here is derived from an EMBL/GenBank/DDBJ whole genome shotgun (WGS) entry which is preliminary data.</text>
</comment>